<evidence type="ECO:0000259" key="3">
    <source>
        <dbReference type="Pfam" id="PF03572"/>
    </source>
</evidence>
<feature type="region of interest" description="Disordered" evidence="1">
    <location>
        <begin position="691"/>
        <end position="717"/>
    </location>
</feature>
<dbReference type="Pfam" id="PF03572">
    <property type="entry name" value="Peptidase_S41"/>
    <property type="match status" value="1"/>
</dbReference>
<accession>A0A1L9RI61</accession>
<protein>
    <submittedName>
        <fullName evidence="5">Uncharacterized protein</fullName>
    </submittedName>
</protein>
<evidence type="ECO:0000256" key="2">
    <source>
        <dbReference type="SAM" id="SignalP"/>
    </source>
</evidence>
<dbReference type="STRING" id="1073089.A0A1L9RI61"/>
<feature type="domain" description="CPAF-like PDZ" evidence="4">
    <location>
        <begin position="159"/>
        <end position="276"/>
    </location>
</feature>
<keyword evidence="6" id="KW-1185">Reference proteome</keyword>
<name>A0A1L9RI61_ASPWE</name>
<dbReference type="SUPFAM" id="SSF52096">
    <property type="entry name" value="ClpP/crotonase"/>
    <property type="match status" value="1"/>
</dbReference>
<feature type="compositionally biased region" description="Low complexity" evidence="1">
    <location>
        <begin position="304"/>
        <end position="328"/>
    </location>
</feature>
<evidence type="ECO:0000256" key="1">
    <source>
        <dbReference type="SAM" id="MobiDB-lite"/>
    </source>
</evidence>
<feature type="region of interest" description="Disordered" evidence="1">
    <location>
        <begin position="304"/>
        <end position="334"/>
    </location>
</feature>
<dbReference type="PANTHER" id="PTHR37049">
    <property type="entry name" value="PEPTIDASE S41 FAMILY PROTEIN"/>
    <property type="match status" value="1"/>
</dbReference>
<dbReference type="VEuPathDB" id="FungiDB:ASPWEDRAFT_173965"/>
<dbReference type="Pfam" id="PF23658">
    <property type="entry name" value="PDZ_CPAF_rel"/>
    <property type="match status" value="1"/>
</dbReference>
<dbReference type="Gene3D" id="3.90.226.10">
    <property type="entry name" value="2-enoyl-CoA Hydratase, Chain A, domain 1"/>
    <property type="match status" value="1"/>
</dbReference>
<feature type="chain" id="PRO_5013086680" evidence="2">
    <location>
        <begin position="19"/>
        <end position="717"/>
    </location>
</feature>
<evidence type="ECO:0000313" key="5">
    <source>
        <dbReference type="EMBL" id="OJJ34553.1"/>
    </source>
</evidence>
<dbReference type="InterPro" id="IPR056186">
    <property type="entry name" value="PDZ_CPAF-rel"/>
</dbReference>
<dbReference type="EMBL" id="KV878213">
    <property type="protein sequence ID" value="OJJ34553.1"/>
    <property type="molecule type" value="Genomic_DNA"/>
</dbReference>
<reference evidence="6" key="1">
    <citation type="journal article" date="2017" name="Genome Biol.">
        <title>Comparative genomics reveals high biological diversity and specific adaptations in the industrially and medically important fungal genus Aspergillus.</title>
        <authorList>
            <person name="de Vries R.P."/>
            <person name="Riley R."/>
            <person name="Wiebenga A."/>
            <person name="Aguilar-Osorio G."/>
            <person name="Amillis S."/>
            <person name="Uchima C.A."/>
            <person name="Anderluh G."/>
            <person name="Asadollahi M."/>
            <person name="Askin M."/>
            <person name="Barry K."/>
            <person name="Battaglia E."/>
            <person name="Bayram O."/>
            <person name="Benocci T."/>
            <person name="Braus-Stromeyer S.A."/>
            <person name="Caldana C."/>
            <person name="Canovas D."/>
            <person name="Cerqueira G.C."/>
            <person name="Chen F."/>
            <person name="Chen W."/>
            <person name="Choi C."/>
            <person name="Clum A."/>
            <person name="Dos Santos R.A."/>
            <person name="Damasio A.R."/>
            <person name="Diallinas G."/>
            <person name="Emri T."/>
            <person name="Fekete E."/>
            <person name="Flipphi M."/>
            <person name="Freyberg S."/>
            <person name="Gallo A."/>
            <person name="Gournas C."/>
            <person name="Habgood R."/>
            <person name="Hainaut M."/>
            <person name="Harispe M.L."/>
            <person name="Henrissat B."/>
            <person name="Hilden K.S."/>
            <person name="Hope R."/>
            <person name="Hossain A."/>
            <person name="Karabika E."/>
            <person name="Karaffa L."/>
            <person name="Karanyi Z."/>
            <person name="Krasevec N."/>
            <person name="Kuo A."/>
            <person name="Kusch H."/>
            <person name="LaButti K."/>
            <person name="Lagendijk E.L."/>
            <person name="Lapidus A."/>
            <person name="Levasseur A."/>
            <person name="Lindquist E."/>
            <person name="Lipzen A."/>
            <person name="Logrieco A.F."/>
            <person name="MacCabe A."/>
            <person name="Maekelae M.R."/>
            <person name="Malavazi I."/>
            <person name="Melin P."/>
            <person name="Meyer V."/>
            <person name="Mielnichuk N."/>
            <person name="Miskei M."/>
            <person name="Molnar A.P."/>
            <person name="Mule G."/>
            <person name="Ngan C.Y."/>
            <person name="Orejas M."/>
            <person name="Orosz E."/>
            <person name="Ouedraogo J.P."/>
            <person name="Overkamp K.M."/>
            <person name="Park H.-S."/>
            <person name="Perrone G."/>
            <person name="Piumi F."/>
            <person name="Punt P.J."/>
            <person name="Ram A.F."/>
            <person name="Ramon A."/>
            <person name="Rauscher S."/>
            <person name="Record E."/>
            <person name="Riano-Pachon D.M."/>
            <person name="Robert V."/>
            <person name="Roehrig J."/>
            <person name="Ruller R."/>
            <person name="Salamov A."/>
            <person name="Salih N.S."/>
            <person name="Samson R.A."/>
            <person name="Sandor E."/>
            <person name="Sanguinetti M."/>
            <person name="Schuetze T."/>
            <person name="Sepcic K."/>
            <person name="Shelest E."/>
            <person name="Sherlock G."/>
            <person name="Sophianopoulou V."/>
            <person name="Squina F.M."/>
            <person name="Sun H."/>
            <person name="Susca A."/>
            <person name="Todd R.B."/>
            <person name="Tsang A."/>
            <person name="Unkles S.E."/>
            <person name="van de Wiele N."/>
            <person name="van Rossen-Uffink D."/>
            <person name="Oliveira J.V."/>
            <person name="Vesth T.C."/>
            <person name="Visser J."/>
            <person name="Yu J.-H."/>
            <person name="Zhou M."/>
            <person name="Andersen M.R."/>
            <person name="Archer D.B."/>
            <person name="Baker S.E."/>
            <person name="Benoit I."/>
            <person name="Brakhage A.A."/>
            <person name="Braus G.H."/>
            <person name="Fischer R."/>
            <person name="Frisvad J.C."/>
            <person name="Goldman G.H."/>
            <person name="Houbraken J."/>
            <person name="Oakley B."/>
            <person name="Pocsi I."/>
            <person name="Scazzocchio C."/>
            <person name="Seiboth B."/>
            <person name="vanKuyk P.A."/>
            <person name="Wortman J."/>
            <person name="Dyer P.S."/>
            <person name="Grigoriev I.V."/>
        </authorList>
    </citation>
    <scope>NUCLEOTIDE SEQUENCE [LARGE SCALE GENOMIC DNA]</scope>
    <source>
        <strain evidence="6">DTO 134E9</strain>
    </source>
</reference>
<feature type="compositionally biased region" description="Low complexity" evidence="1">
    <location>
        <begin position="697"/>
        <end position="717"/>
    </location>
</feature>
<evidence type="ECO:0000259" key="4">
    <source>
        <dbReference type="Pfam" id="PF23658"/>
    </source>
</evidence>
<dbReference type="GeneID" id="63747004"/>
<gene>
    <name evidence="5" type="ORF">ASPWEDRAFT_173965</name>
</gene>
<sequence length="717" mass="76864">MYSSLLAIVGGLSTLTAALPSSAPQEPCAQLSHTFKEWKSAYLKNPMSVDHYLPGDLVHECLQTIPFDSKRAIEFLAEARKYLQFQSTTEILKNPPSGYLMPAVDLFGGLDFIEQQAANNKYASQTDFDVAIHNLLSSAHDGHLSIQGMCSQLLFNYQITMPVVSVSSDGLQLPQIYAANDLPLLRNGSHQVSPVVKVDGEDAETFFKSQSMKAGNQDPDALYNSVFHTFARGGIGSSTAAGTWTVSTVWPGQSNYTFEFGNGTTRQAQTVAVPKSKSFDYGSGKEIFKDLCIPKKASSSSAIASSSATPASSSSALLSATPTPTPSSGVSGMPAPTTLPKAVVREPNNFVSGYFLNEKDTQDVAVLLIPTFAVKTPYLESFVNSTAKFLKEAAAAGKKKLVIDVTGNGGGLVELGQILFKFLFPNAPIQNAGRFRFHEAINLMGKTYGYLDYNDGPEDLMEIRILNGFARTAAVTPDQKRGFKTVSDLYGPHEIMGQNVSSLFSNNLTLTSETPGLAQDYDITAPLFKPENILLVTDGYCASTCTIFSENLKDQGVKSLVFGGRPQDGPMQAIGGVKGSQAAEQQTFDLFVSEAQGLQAASVENGEPLLTPEEMKRFNETVPGLKDLALPGKFNVNLKNQYASEDSIVPLQFVYEAADCRLFYTAENILRPGTSWAKAARTFWGNGKCVAGSSDKATPSGKPSSSATASATPSSTA</sequence>
<feature type="domain" description="Tail specific protease" evidence="3">
    <location>
        <begin position="364"/>
        <end position="561"/>
    </location>
</feature>
<dbReference type="RefSeq" id="XP_040688229.1">
    <property type="nucleotide sequence ID" value="XM_040831156.1"/>
</dbReference>
<dbReference type="GO" id="GO:0006508">
    <property type="term" value="P:proteolysis"/>
    <property type="evidence" value="ECO:0007669"/>
    <property type="project" value="InterPro"/>
</dbReference>
<dbReference type="PANTHER" id="PTHR37049:SF4">
    <property type="entry name" value="RHODANESE DOMAIN-CONTAINING PROTEIN"/>
    <property type="match status" value="1"/>
</dbReference>
<proteinExistence type="predicted"/>
<dbReference type="GO" id="GO:0008236">
    <property type="term" value="F:serine-type peptidase activity"/>
    <property type="evidence" value="ECO:0007669"/>
    <property type="project" value="InterPro"/>
</dbReference>
<dbReference type="Proteomes" id="UP000184383">
    <property type="component" value="Unassembled WGS sequence"/>
</dbReference>
<keyword evidence="2" id="KW-0732">Signal</keyword>
<dbReference type="InterPro" id="IPR029045">
    <property type="entry name" value="ClpP/crotonase-like_dom_sf"/>
</dbReference>
<dbReference type="InterPro" id="IPR052766">
    <property type="entry name" value="S41A_metabolite_peptidase"/>
</dbReference>
<feature type="signal peptide" evidence="2">
    <location>
        <begin position="1"/>
        <end position="18"/>
    </location>
</feature>
<dbReference type="AlphaFoldDB" id="A0A1L9RI61"/>
<evidence type="ECO:0000313" key="6">
    <source>
        <dbReference type="Proteomes" id="UP000184383"/>
    </source>
</evidence>
<dbReference type="InterPro" id="IPR005151">
    <property type="entry name" value="Tail-specific_protease"/>
</dbReference>
<organism evidence="5 6">
    <name type="scientific">Aspergillus wentii DTO 134E9</name>
    <dbReference type="NCBI Taxonomy" id="1073089"/>
    <lineage>
        <taxon>Eukaryota</taxon>
        <taxon>Fungi</taxon>
        <taxon>Dikarya</taxon>
        <taxon>Ascomycota</taxon>
        <taxon>Pezizomycotina</taxon>
        <taxon>Eurotiomycetes</taxon>
        <taxon>Eurotiomycetidae</taxon>
        <taxon>Eurotiales</taxon>
        <taxon>Aspergillaceae</taxon>
        <taxon>Aspergillus</taxon>
        <taxon>Aspergillus subgen. Cremei</taxon>
    </lineage>
</organism>
<dbReference type="OrthoDB" id="27214at2759"/>